<name>A0A516GZ75_9PROT</name>
<proteinExistence type="predicted"/>
<dbReference type="RefSeq" id="WP_144067776.1">
    <property type="nucleotide sequence ID" value="NZ_CP041636.1"/>
</dbReference>
<organism evidence="1 2">
    <name type="scientific">Ferrovibrio terrae</name>
    <dbReference type="NCBI Taxonomy" id="2594003"/>
    <lineage>
        <taxon>Bacteria</taxon>
        <taxon>Pseudomonadati</taxon>
        <taxon>Pseudomonadota</taxon>
        <taxon>Alphaproteobacteria</taxon>
        <taxon>Rhodospirillales</taxon>
        <taxon>Rhodospirillaceae</taxon>
        <taxon>Ferrovibrio</taxon>
    </lineage>
</organism>
<dbReference type="Proteomes" id="UP000317496">
    <property type="component" value="Chromosome"/>
</dbReference>
<evidence type="ECO:0000313" key="2">
    <source>
        <dbReference type="Proteomes" id="UP000317496"/>
    </source>
</evidence>
<gene>
    <name evidence="1" type="ORF">FNB15_05660</name>
</gene>
<dbReference type="KEGG" id="fer:FNB15_05660"/>
<dbReference type="EMBL" id="CP041636">
    <property type="protein sequence ID" value="QDO96795.1"/>
    <property type="molecule type" value="Genomic_DNA"/>
</dbReference>
<dbReference type="InterPro" id="IPR029024">
    <property type="entry name" value="TerB-like"/>
</dbReference>
<reference evidence="1 2" key="1">
    <citation type="submission" date="2019-07" db="EMBL/GenBank/DDBJ databases">
        <title>Genome sequencing for Ferrovibrio sp. K5.</title>
        <authorList>
            <person name="Park S.-J."/>
        </authorList>
    </citation>
    <scope>NUCLEOTIDE SEQUENCE [LARGE SCALE GENOMIC DNA]</scope>
    <source>
        <strain evidence="1 2">K5</strain>
    </source>
</reference>
<sequence length="143" mass="15449">MSTITPQNALIYAMVIAAVADGKLKDTEVGAIDAAVRHLPIFRGYGLDAMQVAVGDCVALLDQDDGVDAALGLVKEALPTDWCETAYALACDIVAVDGHGRQEELRWLEMLRHELRVERLHAAAIERGAGVRYKRLPGDIPKG</sequence>
<protein>
    <recommendedName>
        <fullName evidence="3">Co-chaperone DjlA N-terminal domain-containing protein</fullName>
    </recommendedName>
</protein>
<dbReference type="CDD" id="cd07176">
    <property type="entry name" value="terB"/>
    <property type="match status" value="1"/>
</dbReference>
<keyword evidence="2" id="KW-1185">Reference proteome</keyword>
<dbReference type="Gene3D" id="1.10.3680.10">
    <property type="entry name" value="TerB-like"/>
    <property type="match status" value="1"/>
</dbReference>
<evidence type="ECO:0008006" key="3">
    <source>
        <dbReference type="Google" id="ProtNLM"/>
    </source>
</evidence>
<dbReference type="AlphaFoldDB" id="A0A516GZ75"/>
<dbReference type="SUPFAM" id="SSF158682">
    <property type="entry name" value="TerB-like"/>
    <property type="match status" value="1"/>
</dbReference>
<evidence type="ECO:0000313" key="1">
    <source>
        <dbReference type="EMBL" id="QDO96795.1"/>
    </source>
</evidence>
<accession>A0A516GZ75</accession>
<dbReference type="OrthoDB" id="8448017at2"/>